<evidence type="ECO:0000313" key="2">
    <source>
        <dbReference type="EMBL" id="DAD91954.1"/>
    </source>
</evidence>
<feature type="domain" description="Phage tail collar" evidence="1">
    <location>
        <begin position="69"/>
        <end position="126"/>
    </location>
</feature>
<dbReference type="InterPro" id="IPR011083">
    <property type="entry name" value="Phage_tail_collar_dom"/>
</dbReference>
<organism evidence="2">
    <name type="scientific">Siphoviridae sp. ctdoa10</name>
    <dbReference type="NCBI Taxonomy" id="2826400"/>
    <lineage>
        <taxon>Viruses</taxon>
        <taxon>Duplodnaviria</taxon>
        <taxon>Heunggongvirae</taxon>
        <taxon>Uroviricota</taxon>
        <taxon>Caudoviricetes</taxon>
    </lineage>
</organism>
<dbReference type="Pfam" id="PF07484">
    <property type="entry name" value="Collar"/>
    <property type="match status" value="1"/>
</dbReference>
<dbReference type="Gene3D" id="3.90.1340.10">
    <property type="entry name" value="Phage tail collar domain"/>
    <property type="match status" value="1"/>
</dbReference>
<name>A0A8S5NCH2_9CAUD</name>
<reference evidence="2" key="1">
    <citation type="journal article" date="2021" name="Proc. Natl. Acad. Sci. U.S.A.">
        <title>A Catalog of Tens of Thousands of Viruses from Human Metagenomes Reveals Hidden Associations with Chronic Diseases.</title>
        <authorList>
            <person name="Tisza M.J."/>
            <person name="Buck C.B."/>
        </authorList>
    </citation>
    <scope>NUCLEOTIDE SEQUENCE</scope>
    <source>
        <strain evidence="2">Ctdoa10</strain>
    </source>
</reference>
<sequence length="231" mass="24611">MPYWGNVWKDGPDGRTPITAEKLTKMEDGITSAQLEAERASESAGVARGALQSVNNSYLSIVDAIVPIGAVLPFYGSRPPKNWLLCYGQEVSRTEYKALFDTIGTVAGSGNGSTTFNIPDLKGKVIYGQGSTDALVTGSTVGETHHTLTVNEMPSHGHEIVDSNNQNSNWRAGKANTDIGWNDASGNGYTYAMSTGTTVADRRPYAKNVGGGQPFPIRPRGSVASMIIRAK</sequence>
<dbReference type="EMBL" id="BK015125">
    <property type="protein sequence ID" value="DAD91954.1"/>
    <property type="molecule type" value="Genomic_DNA"/>
</dbReference>
<accession>A0A8S5NCH2</accession>
<proteinExistence type="predicted"/>
<protein>
    <submittedName>
        <fullName evidence="2">Baseplate wedge protein</fullName>
    </submittedName>
</protein>
<evidence type="ECO:0000259" key="1">
    <source>
        <dbReference type="Pfam" id="PF07484"/>
    </source>
</evidence>
<dbReference type="InterPro" id="IPR037053">
    <property type="entry name" value="Phage_tail_collar_dom_sf"/>
</dbReference>
<dbReference type="SUPFAM" id="SSF88874">
    <property type="entry name" value="Receptor-binding domain of short tail fibre protein gp12"/>
    <property type="match status" value="1"/>
</dbReference>